<sequence length="94" mass="10251">MGIVARGGVAFEASQSGSGQNLHSRLFNVGVYMLGWAVAFLLNGPHPLQIGEGLQYCAFLSYPNYNCICKRFQVSFLSMTGGWVSQTEPAHFAF</sequence>
<name>A0AAV7F0R9_ARIFI</name>
<dbReference type="Proteomes" id="UP000825729">
    <property type="component" value="Unassembled WGS sequence"/>
</dbReference>
<comment type="caution">
    <text evidence="1">The sequence shown here is derived from an EMBL/GenBank/DDBJ whole genome shotgun (WGS) entry which is preliminary data.</text>
</comment>
<evidence type="ECO:0000313" key="2">
    <source>
        <dbReference type="Proteomes" id="UP000825729"/>
    </source>
</evidence>
<reference evidence="1 2" key="1">
    <citation type="submission" date="2021-07" db="EMBL/GenBank/DDBJ databases">
        <title>The Aristolochia fimbriata genome: insights into angiosperm evolution, floral development and chemical biosynthesis.</title>
        <authorList>
            <person name="Jiao Y."/>
        </authorList>
    </citation>
    <scope>NUCLEOTIDE SEQUENCE [LARGE SCALE GENOMIC DNA]</scope>
    <source>
        <strain evidence="1">IBCAS-2021</strain>
        <tissue evidence="1">Leaf</tissue>
    </source>
</reference>
<protein>
    <submittedName>
        <fullName evidence="1">Uncharacterized protein</fullName>
    </submittedName>
</protein>
<accession>A0AAV7F0R9</accession>
<proteinExistence type="predicted"/>
<gene>
    <name evidence="1" type="ORF">H6P81_006281</name>
</gene>
<dbReference type="AlphaFoldDB" id="A0AAV7F0R9"/>
<dbReference type="EMBL" id="JAINDJ010000003">
    <property type="protein sequence ID" value="KAG9453377.1"/>
    <property type="molecule type" value="Genomic_DNA"/>
</dbReference>
<evidence type="ECO:0000313" key="1">
    <source>
        <dbReference type="EMBL" id="KAG9453377.1"/>
    </source>
</evidence>
<keyword evidence="2" id="KW-1185">Reference proteome</keyword>
<organism evidence="1 2">
    <name type="scientific">Aristolochia fimbriata</name>
    <name type="common">White veined hardy Dutchman's pipe vine</name>
    <dbReference type="NCBI Taxonomy" id="158543"/>
    <lineage>
        <taxon>Eukaryota</taxon>
        <taxon>Viridiplantae</taxon>
        <taxon>Streptophyta</taxon>
        <taxon>Embryophyta</taxon>
        <taxon>Tracheophyta</taxon>
        <taxon>Spermatophyta</taxon>
        <taxon>Magnoliopsida</taxon>
        <taxon>Magnoliidae</taxon>
        <taxon>Piperales</taxon>
        <taxon>Aristolochiaceae</taxon>
        <taxon>Aristolochia</taxon>
    </lineage>
</organism>